<proteinExistence type="predicted"/>
<comment type="caution">
    <text evidence="1">The sequence shown here is derived from an EMBL/GenBank/DDBJ whole genome shotgun (WGS) entry which is preliminary data.</text>
</comment>
<name>D0W099_NEICI</name>
<organism evidence="1 2">
    <name type="scientific">Neisseria cinerea ATCC 14685</name>
    <dbReference type="NCBI Taxonomy" id="546262"/>
    <lineage>
        <taxon>Bacteria</taxon>
        <taxon>Pseudomonadati</taxon>
        <taxon>Pseudomonadota</taxon>
        <taxon>Betaproteobacteria</taxon>
        <taxon>Neisseriales</taxon>
        <taxon>Neisseriaceae</taxon>
        <taxon>Neisseria</taxon>
    </lineage>
</organism>
<gene>
    <name evidence="1" type="ORF">NEICINOT_03065</name>
</gene>
<accession>D0W099</accession>
<dbReference type="EMBL" id="ACDY02000001">
    <property type="protein sequence ID" value="EEZ72632.1"/>
    <property type="molecule type" value="Genomic_DNA"/>
</dbReference>
<protein>
    <submittedName>
        <fullName evidence="1">Uncharacterized protein</fullName>
    </submittedName>
</protein>
<evidence type="ECO:0000313" key="2">
    <source>
        <dbReference type="Proteomes" id="UP000003294"/>
    </source>
</evidence>
<evidence type="ECO:0000313" key="1">
    <source>
        <dbReference type="EMBL" id="EEZ72632.1"/>
    </source>
</evidence>
<reference evidence="1 2" key="1">
    <citation type="submission" date="2009-10" db="EMBL/GenBank/DDBJ databases">
        <authorList>
            <person name="Weinstock G."/>
            <person name="Sodergren E."/>
            <person name="Clifton S."/>
            <person name="Fulton L."/>
            <person name="Fulton B."/>
            <person name="Courtney L."/>
            <person name="Fronick C."/>
            <person name="Harrison M."/>
            <person name="Strong C."/>
            <person name="Farmer C."/>
            <person name="Delahaunty K."/>
            <person name="Markovic C."/>
            <person name="Hall O."/>
            <person name="Minx P."/>
            <person name="Tomlinson C."/>
            <person name="Mitreva M."/>
            <person name="Nelson J."/>
            <person name="Hou S."/>
            <person name="Wollam A."/>
            <person name="Pepin K.H."/>
            <person name="Johnson M."/>
            <person name="Bhonagiri V."/>
            <person name="Nash W.E."/>
            <person name="Warren W."/>
            <person name="Chinwalla A."/>
            <person name="Mardis E.R."/>
            <person name="Wilson R.K."/>
        </authorList>
    </citation>
    <scope>NUCLEOTIDE SEQUENCE [LARGE SCALE GENOMIC DNA]</scope>
    <source>
        <strain evidence="1 2">ATCC 14685</strain>
    </source>
</reference>
<sequence length="41" mass="4704">MLLTASRDWASSSLKGILPPLILKGQARLYGSWYLSSRFRY</sequence>
<dbReference type="STRING" id="546262.NEICINOT_03065"/>
<dbReference type="Proteomes" id="UP000003294">
    <property type="component" value="Unassembled WGS sequence"/>
</dbReference>
<dbReference type="AlphaFoldDB" id="D0W099"/>